<dbReference type="AlphaFoldDB" id="A0A7K0DR74"/>
<dbReference type="RefSeq" id="WP_153344068.1">
    <property type="nucleotide sequence ID" value="NZ_WEGI01000008.1"/>
</dbReference>
<organism evidence="3 4">
    <name type="scientific">Nocardia aurantia</name>
    <dbReference type="NCBI Taxonomy" id="2585199"/>
    <lineage>
        <taxon>Bacteria</taxon>
        <taxon>Bacillati</taxon>
        <taxon>Actinomycetota</taxon>
        <taxon>Actinomycetes</taxon>
        <taxon>Mycobacteriales</taxon>
        <taxon>Nocardiaceae</taxon>
        <taxon>Nocardia</taxon>
    </lineage>
</organism>
<dbReference type="Proteomes" id="UP000431401">
    <property type="component" value="Unassembled WGS sequence"/>
</dbReference>
<evidence type="ECO:0000256" key="2">
    <source>
        <dbReference type="SAM" id="Phobius"/>
    </source>
</evidence>
<accession>A0A7K0DR74</accession>
<protein>
    <recommendedName>
        <fullName evidence="5">F5/8 type C domain-containing protein</fullName>
    </recommendedName>
</protein>
<reference evidence="3 4" key="1">
    <citation type="submission" date="2019-10" db="EMBL/GenBank/DDBJ databases">
        <title>Nocardia macrotermitis sp. nov. and Nocardia aurantia sp. nov., isolated from the gut of fungus growing-termite Macrotermes natalensis.</title>
        <authorList>
            <person name="Benndorf R."/>
            <person name="Schwitalla J."/>
            <person name="Martin K."/>
            <person name="De Beer W."/>
            <person name="Kaster A.-K."/>
            <person name="Vollmers J."/>
            <person name="Poulsen M."/>
            <person name="Beemelmanns C."/>
        </authorList>
    </citation>
    <scope>NUCLEOTIDE SEQUENCE [LARGE SCALE GENOMIC DNA]</scope>
    <source>
        <strain evidence="3 4">RB56</strain>
    </source>
</reference>
<keyword evidence="4" id="KW-1185">Reference proteome</keyword>
<feature type="region of interest" description="Disordered" evidence="1">
    <location>
        <begin position="131"/>
        <end position="161"/>
    </location>
</feature>
<keyword evidence="2" id="KW-0472">Membrane</keyword>
<gene>
    <name evidence="3" type="ORF">NRB56_38320</name>
</gene>
<comment type="caution">
    <text evidence="3">The sequence shown here is derived from an EMBL/GenBank/DDBJ whole genome shotgun (WGS) entry which is preliminary data.</text>
</comment>
<keyword evidence="2" id="KW-1133">Transmembrane helix</keyword>
<dbReference type="Gene3D" id="2.60.120.260">
    <property type="entry name" value="Galactose-binding domain-like"/>
    <property type="match status" value="1"/>
</dbReference>
<feature type="compositionally biased region" description="Low complexity" evidence="1">
    <location>
        <begin position="35"/>
        <end position="47"/>
    </location>
</feature>
<keyword evidence="2" id="KW-0812">Transmembrane</keyword>
<evidence type="ECO:0008006" key="5">
    <source>
        <dbReference type="Google" id="ProtNLM"/>
    </source>
</evidence>
<dbReference type="EMBL" id="WEGI01000008">
    <property type="protein sequence ID" value="MQY28249.1"/>
    <property type="molecule type" value="Genomic_DNA"/>
</dbReference>
<feature type="region of interest" description="Disordered" evidence="1">
    <location>
        <begin position="25"/>
        <end position="47"/>
    </location>
</feature>
<dbReference type="OrthoDB" id="4526353at2"/>
<name>A0A7K0DR74_9NOCA</name>
<evidence type="ECO:0000313" key="4">
    <source>
        <dbReference type="Proteomes" id="UP000431401"/>
    </source>
</evidence>
<feature type="transmembrane region" description="Helical" evidence="2">
    <location>
        <begin position="175"/>
        <end position="192"/>
    </location>
</feature>
<proteinExistence type="predicted"/>
<evidence type="ECO:0000313" key="3">
    <source>
        <dbReference type="EMBL" id="MQY28249.1"/>
    </source>
</evidence>
<dbReference type="InterPro" id="IPR008979">
    <property type="entry name" value="Galactose-bd-like_sf"/>
</dbReference>
<dbReference type="SUPFAM" id="SSF49785">
    <property type="entry name" value="Galactose-binding domain-like"/>
    <property type="match status" value="1"/>
</dbReference>
<evidence type="ECO:0000256" key="1">
    <source>
        <dbReference type="SAM" id="MobiDB-lite"/>
    </source>
</evidence>
<sequence length="372" mass="37369">MPADASGDVFIRHRDVVLDALLSDPALGPTAASDPVSGPSSRPVSGAVVAPGSMPAAVPPPGGSGAISGPLFAAPVAGEPVIDPDAANALLPPRTPDGPKASERILALLNGTTPDNGSSAMNLGTEFSQHYGATSTPEAEPADPPKPDPAETNRSAAAAPGPGQTIITQLRRPKVALILVAVVAVAFIIALVTTSGGGSQPSGPVYVATSGAAQAPSSAAPAPTSVASSALTAKSATAHCPPGSTPGMDAFAGQGKAWSCVRAFKVDGQVLIIDLGRTYQIDSIGIVPGWDSVGTDGVDQWTKYRTASRVSYKFNDASNTVYTQQTLDQRGLVVTKMSSPLTASKVVLTVLESKGDPTANTVAISSIVITGH</sequence>